<protein>
    <recommendedName>
        <fullName evidence="6">Inositol-1-monophosphatase</fullName>
        <ecNumber evidence="6">3.1.3.25</ecNumber>
    </recommendedName>
</protein>
<sequence>MDRFNVAVEVVQNAGNILRQCSLENAEICQKTGHQDLVTRWDRRIEQLLRNEILTAFSQDSIVGEEYPPEAHRTGAVTWYIDPIDGTTNFINQHQNYAISVGCWEGSTPLFGLVLDVERKTLYWARHGGGAWQNQTLIHTSGRRELSELLLTTPGLQYTFLEPHPYQERMIRLSRKVRGVRCLGSVALELCEVAAGRADLFVTMRSSPWDHNAARIILAEAGGAIFTVDGDELPLGQKSTVLALNAVELKNRILCV</sequence>
<dbReference type="PRINTS" id="PR00377">
    <property type="entry name" value="IMPHPHTASES"/>
</dbReference>
<organism evidence="7 8">
    <name type="scientific">Oscillibacter valericigenes</name>
    <dbReference type="NCBI Taxonomy" id="351091"/>
    <lineage>
        <taxon>Bacteria</taxon>
        <taxon>Bacillati</taxon>
        <taxon>Bacillota</taxon>
        <taxon>Clostridia</taxon>
        <taxon>Eubacteriales</taxon>
        <taxon>Oscillospiraceae</taxon>
        <taxon>Oscillibacter</taxon>
    </lineage>
</organism>
<evidence type="ECO:0000313" key="8">
    <source>
        <dbReference type="Proteomes" id="UP000719500"/>
    </source>
</evidence>
<comment type="caution">
    <text evidence="7">The sequence shown here is derived from an EMBL/GenBank/DDBJ whole genome shotgun (WGS) entry which is preliminary data.</text>
</comment>
<comment type="similarity">
    <text evidence="6">Belongs to the inositol monophosphatase superfamily.</text>
</comment>
<evidence type="ECO:0000313" key="7">
    <source>
        <dbReference type="EMBL" id="MBM6850055.1"/>
    </source>
</evidence>
<dbReference type="CDD" id="cd01639">
    <property type="entry name" value="IMPase"/>
    <property type="match status" value="1"/>
</dbReference>
<dbReference type="EMBL" id="JACSNX010000001">
    <property type="protein sequence ID" value="MBM6850055.1"/>
    <property type="molecule type" value="Genomic_DNA"/>
</dbReference>
<keyword evidence="8" id="KW-1185">Reference proteome</keyword>
<dbReference type="InterPro" id="IPR033942">
    <property type="entry name" value="IMPase"/>
</dbReference>
<evidence type="ECO:0000256" key="3">
    <source>
        <dbReference type="ARBA" id="ARBA00022723"/>
    </source>
</evidence>
<name>A0ABS2FSZ3_9FIRM</name>
<dbReference type="InterPro" id="IPR000760">
    <property type="entry name" value="Inositol_monophosphatase-like"/>
</dbReference>
<dbReference type="EC" id="3.1.3.25" evidence="6"/>
<evidence type="ECO:0000256" key="4">
    <source>
        <dbReference type="ARBA" id="ARBA00022801"/>
    </source>
</evidence>
<proteinExistence type="inferred from homology"/>
<evidence type="ECO:0000256" key="5">
    <source>
        <dbReference type="ARBA" id="ARBA00022842"/>
    </source>
</evidence>
<dbReference type="Pfam" id="PF00459">
    <property type="entry name" value="Inositol_P"/>
    <property type="match status" value="1"/>
</dbReference>
<accession>A0ABS2FSZ3</accession>
<comment type="catalytic activity">
    <reaction evidence="1 6">
        <text>a myo-inositol phosphate + H2O = myo-inositol + phosphate</text>
        <dbReference type="Rhea" id="RHEA:24056"/>
        <dbReference type="ChEBI" id="CHEBI:15377"/>
        <dbReference type="ChEBI" id="CHEBI:17268"/>
        <dbReference type="ChEBI" id="CHEBI:43474"/>
        <dbReference type="ChEBI" id="CHEBI:84139"/>
        <dbReference type="EC" id="3.1.3.25"/>
    </reaction>
</comment>
<dbReference type="PANTHER" id="PTHR20854">
    <property type="entry name" value="INOSITOL MONOPHOSPHATASE"/>
    <property type="match status" value="1"/>
</dbReference>
<dbReference type="Gene3D" id="3.30.540.10">
    <property type="entry name" value="Fructose-1,6-Bisphosphatase, subunit A, domain 1"/>
    <property type="match status" value="1"/>
</dbReference>
<reference evidence="7 8" key="1">
    <citation type="journal article" date="2021" name="Sci. Rep.">
        <title>The distribution of antibiotic resistance genes in chicken gut microbiota commensals.</title>
        <authorList>
            <person name="Juricova H."/>
            <person name="Matiasovicova J."/>
            <person name="Kubasova T."/>
            <person name="Cejkova D."/>
            <person name="Rychlik I."/>
        </authorList>
    </citation>
    <scope>NUCLEOTIDE SEQUENCE [LARGE SCALE GENOMIC DNA]</scope>
    <source>
        <strain evidence="7 8">An411</strain>
    </source>
</reference>
<keyword evidence="4 6" id="KW-0378">Hydrolase</keyword>
<dbReference type="PROSITE" id="PS00629">
    <property type="entry name" value="IMP_1"/>
    <property type="match status" value="1"/>
</dbReference>
<keyword evidence="5 6" id="KW-0460">Magnesium</keyword>
<dbReference type="Proteomes" id="UP000719500">
    <property type="component" value="Unassembled WGS sequence"/>
</dbReference>
<evidence type="ECO:0000256" key="6">
    <source>
        <dbReference type="RuleBase" id="RU364068"/>
    </source>
</evidence>
<gene>
    <name evidence="7" type="ORF">H9X91_01215</name>
</gene>
<comment type="cofactor">
    <cofactor evidence="2 6">
        <name>Mg(2+)</name>
        <dbReference type="ChEBI" id="CHEBI:18420"/>
    </cofactor>
</comment>
<keyword evidence="3 6" id="KW-0479">Metal-binding</keyword>
<dbReference type="PANTHER" id="PTHR20854:SF4">
    <property type="entry name" value="INOSITOL-1-MONOPHOSPHATASE-RELATED"/>
    <property type="match status" value="1"/>
</dbReference>
<dbReference type="Gene3D" id="3.40.190.80">
    <property type="match status" value="1"/>
</dbReference>
<dbReference type="SUPFAM" id="SSF56655">
    <property type="entry name" value="Carbohydrate phosphatase"/>
    <property type="match status" value="1"/>
</dbReference>
<dbReference type="InterPro" id="IPR020583">
    <property type="entry name" value="Inositol_monoP_metal-BS"/>
</dbReference>
<evidence type="ECO:0000256" key="1">
    <source>
        <dbReference type="ARBA" id="ARBA00001033"/>
    </source>
</evidence>
<evidence type="ECO:0000256" key="2">
    <source>
        <dbReference type="ARBA" id="ARBA00001946"/>
    </source>
</evidence>